<reference evidence="6" key="1">
    <citation type="submission" date="2022-08" db="EMBL/GenBank/DDBJ databases">
        <title>Draft genome sequence of Lysinibacillus sp. strain KH24.</title>
        <authorList>
            <person name="Kanbe H."/>
            <person name="Itoh H."/>
        </authorList>
    </citation>
    <scope>NUCLEOTIDE SEQUENCE</scope>
    <source>
        <strain evidence="6">KH24</strain>
    </source>
</reference>
<dbReference type="Pfam" id="PF09685">
    <property type="entry name" value="MamF_MmsF"/>
    <property type="match status" value="1"/>
</dbReference>
<accession>A0ABQ5NQF0</accession>
<feature type="transmembrane region" description="Helical" evidence="5">
    <location>
        <begin position="42"/>
        <end position="65"/>
    </location>
</feature>
<dbReference type="RefSeq" id="WP_264990246.1">
    <property type="nucleotide sequence ID" value="NZ_BRZA01000008.1"/>
</dbReference>
<dbReference type="Proteomes" id="UP001065593">
    <property type="component" value="Unassembled WGS sequence"/>
</dbReference>
<protein>
    <recommendedName>
        <fullName evidence="8">DUF4870 domain-containing protein</fullName>
    </recommendedName>
</protein>
<keyword evidence="3 5" id="KW-1133">Transmembrane helix</keyword>
<comment type="caution">
    <text evidence="6">The sequence shown here is derived from an EMBL/GenBank/DDBJ whole genome shotgun (WGS) entry which is preliminary data.</text>
</comment>
<evidence type="ECO:0000313" key="7">
    <source>
        <dbReference type="Proteomes" id="UP001065593"/>
    </source>
</evidence>
<sequence length="107" mass="12076">MENQKLLAALSYLSVFFAPFLVPLVVYFVSKDHEVKKHSMRALLSHLIPIVFGLIFFAVFMFFSISMNTESFSNSSILILFGSMALYGLVALGVLIWNIIQAVRVVR</sequence>
<keyword evidence="7" id="KW-1185">Reference proteome</keyword>
<proteinExistence type="predicted"/>
<evidence type="ECO:0000256" key="4">
    <source>
        <dbReference type="ARBA" id="ARBA00023136"/>
    </source>
</evidence>
<keyword evidence="2 5" id="KW-0812">Transmembrane</keyword>
<organism evidence="6 7">
    <name type="scientific">Lysinibacillus piscis</name>
    <dbReference type="NCBI Taxonomy" id="2518931"/>
    <lineage>
        <taxon>Bacteria</taxon>
        <taxon>Bacillati</taxon>
        <taxon>Bacillota</taxon>
        <taxon>Bacilli</taxon>
        <taxon>Bacillales</taxon>
        <taxon>Bacillaceae</taxon>
        <taxon>Lysinibacillus</taxon>
    </lineage>
</organism>
<evidence type="ECO:0000256" key="3">
    <source>
        <dbReference type="ARBA" id="ARBA00022989"/>
    </source>
</evidence>
<comment type="subcellular location">
    <subcellularLocation>
        <location evidence="1">Membrane</location>
        <topology evidence="1">Multi-pass membrane protein</topology>
    </subcellularLocation>
</comment>
<gene>
    <name evidence="6" type="primary">yvlA</name>
    <name evidence="6" type="ORF">LYSBPC_34600</name>
</gene>
<evidence type="ECO:0000313" key="6">
    <source>
        <dbReference type="EMBL" id="GLC90333.1"/>
    </source>
</evidence>
<name>A0ABQ5NQF0_9BACI</name>
<evidence type="ECO:0000256" key="5">
    <source>
        <dbReference type="SAM" id="Phobius"/>
    </source>
</evidence>
<evidence type="ECO:0000256" key="1">
    <source>
        <dbReference type="ARBA" id="ARBA00004141"/>
    </source>
</evidence>
<dbReference type="InterPro" id="IPR019109">
    <property type="entry name" value="MamF_MmsF"/>
</dbReference>
<evidence type="ECO:0008006" key="8">
    <source>
        <dbReference type="Google" id="ProtNLM"/>
    </source>
</evidence>
<dbReference type="EMBL" id="BRZA01000008">
    <property type="protein sequence ID" value="GLC90333.1"/>
    <property type="molecule type" value="Genomic_DNA"/>
</dbReference>
<feature type="transmembrane region" description="Helical" evidence="5">
    <location>
        <begin position="6"/>
        <end position="30"/>
    </location>
</feature>
<feature type="transmembrane region" description="Helical" evidence="5">
    <location>
        <begin position="77"/>
        <end position="100"/>
    </location>
</feature>
<keyword evidence="4 5" id="KW-0472">Membrane</keyword>
<evidence type="ECO:0000256" key="2">
    <source>
        <dbReference type="ARBA" id="ARBA00022692"/>
    </source>
</evidence>